<dbReference type="Gene3D" id="3.90.1570.30">
    <property type="match status" value="1"/>
</dbReference>
<feature type="compositionally biased region" description="Polar residues" evidence="2">
    <location>
        <begin position="635"/>
        <end position="644"/>
    </location>
</feature>
<dbReference type="GO" id="GO:0005829">
    <property type="term" value="C:cytosol"/>
    <property type="evidence" value="ECO:0007669"/>
    <property type="project" value="TreeGrafter"/>
</dbReference>
<evidence type="ECO:0000259" key="3">
    <source>
        <dbReference type="PROSITE" id="PS51192"/>
    </source>
</evidence>
<dbReference type="GO" id="GO:0009035">
    <property type="term" value="F:type I site-specific deoxyribonuclease activity"/>
    <property type="evidence" value="ECO:0007669"/>
    <property type="project" value="UniProtKB-EC"/>
</dbReference>
<evidence type="ECO:0000256" key="2">
    <source>
        <dbReference type="SAM" id="MobiDB-lite"/>
    </source>
</evidence>
<dbReference type="GO" id="GO:0009307">
    <property type="term" value="P:DNA restriction-modification system"/>
    <property type="evidence" value="ECO:0007669"/>
    <property type="project" value="UniProtKB-KW"/>
</dbReference>
<dbReference type="RefSeq" id="WP_132031415.1">
    <property type="nucleotide sequence ID" value="NZ_SMAI01000006.1"/>
</dbReference>
<reference evidence="4 5" key="1">
    <citation type="submission" date="2019-03" db="EMBL/GenBank/DDBJ databases">
        <title>Genomic Encyclopedia of Type Strains, Phase IV (KMG-IV): sequencing the most valuable type-strain genomes for metagenomic binning, comparative biology and taxonomic classification.</title>
        <authorList>
            <person name="Goeker M."/>
        </authorList>
    </citation>
    <scope>NUCLEOTIDE SEQUENCE [LARGE SCALE GENOMIC DNA]</scope>
    <source>
        <strain evidence="4 5">DSM 9035</strain>
    </source>
</reference>
<dbReference type="AlphaFoldDB" id="A0A4R3LXY4"/>
<proteinExistence type="predicted"/>
<dbReference type="GO" id="GO:0003677">
    <property type="term" value="F:DNA binding"/>
    <property type="evidence" value="ECO:0007669"/>
    <property type="project" value="UniProtKB-KW"/>
</dbReference>
<dbReference type="OrthoDB" id="5194627at2"/>
<dbReference type="InterPro" id="IPR014001">
    <property type="entry name" value="Helicase_ATP-bd"/>
</dbReference>
<dbReference type="PROSITE" id="PS51192">
    <property type="entry name" value="HELICASE_ATP_BIND_1"/>
    <property type="match status" value="1"/>
</dbReference>
<dbReference type="InterPro" id="IPR007409">
    <property type="entry name" value="Restrct_endonuc_type1_HsdR_N"/>
</dbReference>
<dbReference type="SMART" id="SM00487">
    <property type="entry name" value="DEXDc"/>
    <property type="match status" value="1"/>
</dbReference>
<feature type="region of interest" description="Disordered" evidence="2">
    <location>
        <begin position="600"/>
        <end position="644"/>
    </location>
</feature>
<sequence length="644" mass="70636">MARSNFAFLERHGGHFVRLGALAERYFRDDPATALIKLRQFAELLAKTVAAKNAAYLDARERFDEMVRRLEAERILPRAAADVFHHIRRLGNAAAHENAGTHAQALAALKLAAELGAWFHRTYGGAPEFDPGAFVPPPQPIDPTEGLKDELAALARRLQASEDAAARAQREAEAQSQRHETLAARLAREAEERAVWEALAAEAERKRVAAEAALALLQTAAERPHVAANAEIYRTAGERAATRIKVDEADTRAVIDAQLAGAGWEADSGSLRHGLGARPAADRNMAIAEWPTASGPVDYALFVKGICVGVVEAKRQAADVPAALEQAKRYARDIRLSPAERDLDSPYLQHFCTYHVPFVFATNGRPYVRQLATRSGIWFWDARAGTNIPAALPEWFSPADLEAKLAQSLVDSVQELREEPFAASGLRPYQQDAIAAVEAAIARGQRDTLVAMATGTGKTRTCIALMYRLLKARRFRRILFLVDRTALGEQTEAALQTTELEGLLTFAQTYNVAPLGKKTPDPEDRVQVATVQALARRILDGEDGAGRPTPGQYDLIIVDEAHRGYTLDAEMREADTAFRDTADYLSTYRRVLDFFDARGGRSSGSLKVSTWRRSSGRRRPASRSRRRTLPLTGSASTSSLCTLA</sequence>
<accession>A0A4R3LXY4</accession>
<gene>
    <name evidence="4" type="ORF">EDC64_10670</name>
</gene>
<dbReference type="InterPro" id="IPR050742">
    <property type="entry name" value="Helicase_Restrict-Modif_Enz"/>
</dbReference>
<feature type="domain" description="Helicase ATP-binding" evidence="3">
    <location>
        <begin position="439"/>
        <end position="644"/>
    </location>
</feature>
<feature type="compositionally biased region" description="Basic residues" evidence="2">
    <location>
        <begin position="614"/>
        <end position="628"/>
    </location>
</feature>
<name>A0A4R3LXY4_9HYPH</name>
<dbReference type="PANTHER" id="PTHR47396">
    <property type="entry name" value="TYPE I RESTRICTION ENZYME ECOKI R PROTEIN"/>
    <property type="match status" value="1"/>
</dbReference>
<dbReference type="Proteomes" id="UP000294664">
    <property type="component" value="Unassembled WGS sequence"/>
</dbReference>
<evidence type="ECO:0000313" key="4">
    <source>
        <dbReference type="EMBL" id="TCT04639.1"/>
    </source>
</evidence>
<keyword evidence="5" id="KW-1185">Reference proteome</keyword>
<dbReference type="InterPro" id="IPR025285">
    <property type="entry name" value="DUF4145"/>
</dbReference>
<dbReference type="Gene3D" id="3.40.50.300">
    <property type="entry name" value="P-loop containing nucleotide triphosphate hydrolases"/>
    <property type="match status" value="1"/>
</dbReference>
<evidence type="ECO:0000256" key="1">
    <source>
        <dbReference type="SAM" id="Coils"/>
    </source>
</evidence>
<dbReference type="PANTHER" id="PTHR47396:SF1">
    <property type="entry name" value="ATP-DEPENDENT HELICASE IRC3-RELATED"/>
    <property type="match status" value="1"/>
</dbReference>
<evidence type="ECO:0000313" key="5">
    <source>
        <dbReference type="Proteomes" id="UP000294664"/>
    </source>
</evidence>
<keyword evidence="1" id="KW-0175">Coiled coil</keyword>
<dbReference type="SUPFAM" id="SSF52540">
    <property type="entry name" value="P-loop containing nucleoside triphosphate hydrolases"/>
    <property type="match status" value="1"/>
</dbReference>
<protein>
    <submittedName>
        <fullName evidence="4">Type I restriction and modification enzyme subunit R-like protein</fullName>
    </submittedName>
</protein>
<dbReference type="GO" id="GO:0005524">
    <property type="term" value="F:ATP binding"/>
    <property type="evidence" value="ECO:0007669"/>
    <property type="project" value="UniProtKB-KW"/>
</dbReference>
<dbReference type="EMBL" id="SMAI01000006">
    <property type="protein sequence ID" value="TCT04639.1"/>
    <property type="molecule type" value="Genomic_DNA"/>
</dbReference>
<dbReference type="Pfam" id="PF13643">
    <property type="entry name" value="DUF4145"/>
    <property type="match status" value="1"/>
</dbReference>
<comment type="caution">
    <text evidence="4">The sequence shown here is derived from an EMBL/GenBank/DDBJ whole genome shotgun (WGS) entry which is preliminary data.</text>
</comment>
<feature type="coiled-coil region" evidence="1">
    <location>
        <begin position="144"/>
        <end position="220"/>
    </location>
</feature>
<dbReference type="Pfam" id="PF04313">
    <property type="entry name" value="HSDR_N"/>
    <property type="match status" value="1"/>
</dbReference>
<organism evidence="4 5">
    <name type="scientific">Aquabacter spiritensis</name>
    <dbReference type="NCBI Taxonomy" id="933073"/>
    <lineage>
        <taxon>Bacteria</taxon>
        <taxon>Pseudomonadati</taxon>
        <taxon>Pseudomonadota</taxon>
        <taxon>Alphaproteobacteria</taxon>
        <taxon>Hyphomicrobiales</taxon>
        <taxon>Xanthobacteraceae</taxon>
        <taxon>Aquabacter</taxon>
    </lineage>
</organism>
<dbReference type="InterPro" id="IPR006935">
    <property type="entry name" value="Helicase/UvrB_N"/>
</dbReference>
<dbReference type="InterPro" id="IPR027417">
    <property type="entry name" value="P-loop_NTPase"/>
</dbReference>
<dbReference type="Pfam" id="PF04851">
    <property type="entry name" value="ResIII"/>
    <property type="match status" value="1"/>
</dbReference>